<dbReference type="Gene3D" id="1.20.1440.60">
    <property type="entry name" value="23S rRNA-intervening sequence"/>
    <property type="match status" value="1"/>
</dbReference>
<protein>
    <submittedName>
        <fullName evidence="1">Four helix bundle protein</fullName>
    </submittedName>
</protein>
<proteinExistence type="predicted"/>
<dbReference type="SUPFAM" id="SSF158446">
    <property type="entry name" value="IVS-encoded protein-like"/>
    <property type="match status" value="1"/>
</dbReference>
<evidence type="ECO:0000313" key="2">
    <source>
        <dbReference type="Proteomes" id="UP000228896"/>
    </source>
</evidence>
<dbReference type="InterPro" id="IPR036583">
    <property type="entry name" value="23S_rRNA_IVS_sf"/>
</dbReference>
<dbReference type="InterPro" id="IPR012657">
    <property type="entry name" value="23S_rRNA-intervening_sequence"/>
</dbReference>
<dbReference type="Pfam" id="PF05635">
    <property type="entry name" value="23S_rRNA_IVP"/>
    <property type="match status" value="1"/>
</dbReference>
<dbReference type="Proteomes" id="UP000228896">
    <property type="component" value="Unassembled WGS sequence"/>
</dbReference>
<accession>A0A2M7DQA8</accession>
<dbReference type="EMBL" id="PETS01000022">
    <property type="protein sequence ID" value="PIV51967.1"/>
    <property type="molecule type" value="Genomic_DNA"/>
</dbReference>
<dbReference type="PANTHER" id="PTHR38471:SF2">
    <property type="entry name" value="FOUR HELIX BUNDLE PROTEIN"/>
    <property type="match status" value="1"/>
</dbReference>
<reference evidence="2" key="1">
    <citation type="submission" date="2017-09" db="EMBL/GenBank/DDBJ databases">
        <title>Depth-based differentiation of microbial function through sediment-hosted aquifers and enrichment of novel symbionts in the deep terrestrial subsurface.</title>
        <authorList>
            <person name="Probst A.J."/>
            <person name="Ladd B."/>
            <person name="Jarett J.K."/>
            <person name="Geller-Mcgrath D.E."/>
            <person name="Sieber C.M.K."/>
            <person name="Emerson J.B."/>
            <person name="Anantharaman K."/>
            <person name="Thomas B.C."/>
            <person name="Malmstrom R."/>
            <person name="Stieglmeier M."/>
            <person name="Klingl A."/>
            <person name="Woyke T."/>
            <person name="Ryan C.M."/>
            <person name="Banfield J.F."/>
        </authorList>
    </citation>
    <scope>NUCLEOTIDE SEQUENCE [LARGE SCALE GENOMIC DNA]</scope>
</reference>
<gene>
    <name evidence="1" type="ORF">COS18_01170</name>
</gene>
<name>A0A2M7DQA8_9BACT</name>
<organism evidence="1 2">
    <name type="scientific">Candidatus Falkowbacteria bacterium CG02_land_8_20_14_3_00_36_14</name>
    <dbReference type="NCBI Taxonomy" id="1974560"/>
    <lineage>
        <taxon>Bacteria</taxon>
        <taxon>Candidatus Falkowiibacteriota</taxon>
    </lineage>
</organism>
<sequence>MSQFHEDLKHKMDEFAHFSYKITRSFPKDELYGITSQLRRAALSVILNYIEGYARKRDKVYKNFLEISYGSLKEAKYLLHFSFKENYYPVEDYKKAIRLAEDIGGMLWGILRKI</sequence>
<evidence type="ECO:0000313" key="1">
    <source>
        <dbReference type="EMBL" id="PIV51967.1"/>
    </source>
</evidence>
<dbReference type="AlphaFoldDB" id="A0A2M7DQA8"/>
<dbReference type="NCBIfam" id="TIGR02436">
    <property type="entry name" value="four helix bundle protein"/>
    <property type="match status" value="1"/>
</dbReference>
<comment type="caution">
    <text evidence="1">The sequence shown here is derived from an EMBL/GenBank/DDBJ whole genome shotgun (WGS) entry which is preliminary data.</text>
</comment>
<dbReference type="CDD" id="cd16377">
    <property type="entry name" value="23S_rRNA_IVP_like"/>
    <property type="match status" value="1"/>
</dbReference>
<dbReference type="PANTHER" id="PTHR38471">
    <property type="entry name" value="FOUR HELIX BUNDLE PROTEIN"/>
    <property type="match status" value="1"/>
</dbReference>